<gene>
    <name evidence="1" type="ORF">NIES30_24715</name>
</gene>
<evidence type="ECO:0000313" key="2">
    <source>
        <dbReference type="Proteomes" id="UP000185557"/>
    </source>
</evidence>
<dbReference type="Gene3D" id="1.10.490.110">
    <property type="entry name" value="Uncharacterized conserved protein DUF2267"/>
    <property type="match status" value="1"/>
</dbReference>
<dbReference type="EMBL" id="MRCG01000032">
    <property type="protein sequence ID" value="OKH43528.1"/>
    <property type="molecule type" value="Genomic_DNA"/>
</dbReference>
<accession>A0A1U7IYB9</accession>
<name>A0A1U7IYB9_9CYAN</name>
<sequence length="143" mass="16173">MATEKFSANERAFLEKVMQRANLPDIYDARDLTLVVFRSMRDLMTTEAADRTEAAFKDDEIAALWKDDNPIVRVLSRLRPPLKIDTETFLRRIQQEGGMPKDASAEGVVIAVFSAAREELSEAQIKEISSTLPDGLNVMWDQI</sequence>
<organism evidence="1 2">
    <name type="scientific">Phormidium tenue NIES-30</name>
    <dbReference type="NCBI Taxonomy" id="549789"/>
    <lineage>
        <taxon>Bacteria</taxon>
        <taxon>Bacillati</taxon>
        <taxon>Cyanobacteriota</taxon>
        <taxon>Cyanophyceae</taxon>
        <taxon>Oscillatoriophycideae</taxon>
        <taxon>Oscillatoriales</taxon>
        <taxon>Oscillatoriaceae</taxon>
        <taxon>Phormidium</taxon>
    </lineage>
</organism>
<keyword evidence="2" id="KW-1185">Reference proteome</keyword>
<dbReference type="STRING" id="549789.NIES30_24715"/>
<reference evidence="1 2" key="1">
    <citation type="submission" date="2016-11" db="EMBL/GenBank/DDBJ databases">
        <title>Draft Genome Sequences of Nine Cyanobacterial Strains from Diverse Habitats.</title>
        <authorList>
            <person name="Zhu T."/>
            <person name="Hou S."/>
            <person name="Lu X."/>
            <person name="Hess W.R."/>
        </authorList>
    </citation>
    <scope>NUCLEOTIDE SEQUENCE [LARGE SCALE GENOMIC DNA]</scope>
    <source>
        <strain evidence="1 2">NIES-30</strain>
    </source>
</reference>
<proteinExistence type="predicted"/>
<dbReference type="InterPro" id="IPR038282">
    <property type="entry name" value="DUF2267_sf"/>
</dbReference>
<dbReference type="AlphaFoldDB" id="A0A1U7IYB9"/>
<dbReference type="InterPro" id="IPR018727">
    <property type="entry name" value="DUF2267"/>
</dbReference>
<evidence type="ECO:0000313" key="1">
    <source>
        <dbReference type="EMBL" id="OKH43528.1"/>
    </source>
</evidence>
<comment type="caution">
    <text evidence="1">The sequence shown here is derived from an EMBL/GenBank/DDBJ whole genome shotgun (WGS) entry which is preliminary data.</text>
</comment>
<dbReference type="OrthoDB" id="483793at2"/>
<dbReference type="RefSeq" id="WP_073611122.1">
    <property type="nucleotide sequence ID" value="NZ_MRCG01000032.1"/>
</dbReference>
<dbReference type="Proteomes" id="UP000185557">
    <property type="component" value="Unassembled WGS sequence"/>
</dbReference>
<dbReference type="Pfam" id="PF10025">
    <property type="entry name" value="DUF2267"/>
    <property type="match status" value="1"/>
</dbReference>
<protein>
    <recommendedName>
        <fullName evidence="3">DUF2267 domain-containing protein</fullName>
    </recommendedName>
</protein>
<evidence type="ECO:0008006" key="3">
    <source>
        <dbReference type="Google" id="ProtNLM"/>
    </source>
</evidence>